<feature type="compositionally biased region" description="Polar residues" evidence="1">
    <location>
        <begin position="566"/>
        <end position="580"/>
    </location>
</feature>
<protein>
    <submittedName>
        <fullName evidence="2">Uncharacterized protein LOC108049085</fullName>
    </submittedName>
</protein>
<proteinExistence type="predicted"/>
<feature type="region of interest" description="Disordered" evidence="1">
    <location>
        <begin position="354"/>
        <end position="642"/>
    </location>
</feature>
<gene>
    <name evidence="2" type="primary">LOC108049085</name>
</gene>
<evidence type="ECO:0000256" key="1">
    <source>
        <dbReference type="SAM" id="MobiDB-lite"/>
    </source>
</evidence>
<feature type="compositionally biased region" description="Basic residues" evidence="1">
    <location>
        <begin position="613"/>
        <end position="629"/>
    </location>
</feature>
<evidence type="ECO:0000313" key="2">
    <source>
        <dbReference type="RefSeq" id="XP_016985629.1"/>
    </source>
</evidence>
<accession>A0A6P4F974</accession>
<name>A0A6P4F974_DRORH</name>
<dbReference type="RefSeq" id="XP_016985629.1">
    <property type="nucleotide sequence ID" value="XM_017130140.1"/>
</dbReference>
<feature type="region of interest" description="Disordered" evidence="1">
    <location>
        <begin position="132"/>
        <end position="156"/>
    </location>
</feature>
<feature type="compositionally biased region" description="Pro residues" evidence="1">
    <location>
        <begin position="146"/>
        <end position="156"/>
    </location>
</feature>
<feature type="compositionally biased region" description="Basic and acidic residues" evidence="1">
    <location>
        <begin position="400"/>
        <end position="548"/>
    </location>
</feature>
<feature type="compositionally biased region" description="Basic and acidic residues" evidence="1">
    <location>
        <begin position="599"/>
        <end position="610"/>
    </location>
</feature>
<dbReference type="OrthoDB" id="7871858at2759"/>
<sequence>MSSRRTMGSGGGSTHTGGPCNPFGTHDSEIIPRPYELMRQRNCKAEKFIPFERYPSIRPPMSRCSYDQTKNWLLESVDQGGCLDHNTSRQDALQIWRMSPHKSLSYYGVADELNQPEAVKFNRALTSSLEHAFGPRRRVPKLSPNSPAPTGPPQPAPLCQPHILNREALRSELQKMPVVRHKLNPKEALETLFCEKPLDPMDPLGVDAASTKRESLRGALDMEKPESKAQNHGLRRNHWYCPAKCSDPENKCTAYEWAKYKLDSRPYDDAFRKWFLEQKVKPTEREPHDYDELYKRFQACFEVKPQPDPDCVAFAKCCADMVKKVKEEGDVGLVGGGGGGGVGTGGGGGGAVGGGGGGGGGKGEGAGGGGGGKGTGGGYGGGQSGPGPAPEGSTKPTGDGNKENIEKNTGKDKDKDKGKDKGKDEGKDKADKENDQKNDKGKDKGADKGKDKGKDKGNVKGNDKGNSKDTDMSKGKDKVKDKVKGKDKDTDLSKDKDKDTDTEKETTIAKGKDKNKSKDKGKDNDKEKDKETDTTKTKDIKNPDEGKLKPRSPVPKLKPPKEPILESTTETSTRNFSYASRESDKEQNKQDFNNTKEVPSTKEEVFDKPNKSPIKKPPIKKPPNKKPPNKKPDSGRPPTLSIEKEEDVKDLCPPCPPVDCECCICDCLYAKKISISPAMQSVFAQEKIREMREYLRRMRHKEYMEWAGQRPMAHQHAVDPITCDNCFCLNPKISEYCECLGALQHLHRLLRKKHPIVNNELIFNLEDLRQRIAQRMCECF</sequence>
<dbReference type="GeneID" id="108049085"/>
<feature type="region of interest" description="Disordered" evidence="1">
    <location>
        <begin position="1"/>
        <end position="27"/>
    </location>
</feature>
<organism evidence="2">
    <name type="scientific">Drosophila rhopaloa</name>
    <name type="common">Fruit fly</name>
    <dbReference type="NCBI Taxonomy" id="1041015"/>
    <lineage>
        <taxon>Eukaryota</taxon>
        <taxon>Metazoa</taxon>
        <taxon>Ecdysozoa</taxon>
        <taxon>Arthropoda</taxon>
        <taxon>Hexapoda</taxon>
        <taxon>Insecta</taxon>
        <taxon>Pterygota</taxon>
        <taxon>Neoptera</taxon>
        <taxon>Endopterygota</taxon>
        <taxon>Diptera</taxon>
        <taxon>Brachycera</taxon>
        <taxon>Muscomorpha</taxon>
        <taxon>Ephydroidea</taxon>
        <taxon>Drosophilidae</taxon>
        <taxon>Drosophila</taxon>
        <taxon>Sophophora</taxon>
    </lineage>
</organism>
<dbReference type="AlphaFoldDB" id="A0A6P4F974"/>
<dbReference type="RefSeq" id="XP_016985629.2">
    <property type="nucleotide sequence ID" value="XM_017130140.2"/>
</dbReference>
<feature type="compositionally biased region" description="Gly residues" evidence="1">
    <location>
        <begin position="354"/>
        <end position="385"/>
    </location>
</feature>
<reference evidence="2" key="1">
    <citation type="submission" date="2025-08" db="UniProtKB">
        <authorList>
            <consortium name="RefSeq"/>
        </authorList>
    </citation>
    <scope>IDENTIFICATION</scope>
</reference>